<dbReference type="EMBL" id="AWSD01000153">
    <property type="protein sequence ID" value="ERH19292.1"/>
    <property type="molecule type" value="Genomic_DNA"/>
</dbReference>
<evidence type="ECO:0000313" key="2">
    <source>
        <dbReference type="Proteomes" id="UP000016498"/>
    </source>
</evidence>
<accession>U1RLF6</accession>
<protein>
    <submittedName>
        <fullName evidence="1">Uncharacterized protein</fullName>
    </submittedName>
</protein>
<dbReference type="HOGENOM" id="CLU_3283565_0_0_11"/>
<sequence>MTTVANHFPTEKHMNVAQARTARTALRGAGMCMRCLVRAF</sequence>
<organism evidence="1 2">
    <name type="scientific">Actinomyces johnsonii F0510</name>
    <dbReference type="NCBI Taxonomy" id="1227262"/>
    <lineage>
        <taxon>Bacteria</taxon>
        <taxon>Bacillati</taxon>
        <taxon>Actinomycetota</taxon>
        <taxon>Actinomycetes</taxon>
        <taxon>Actinomycetales</taxon>
        <taxon>Actinomycetaceae</taxon>
        <taxon>Actinomyces</taxon>
    </lineage>
</organism>
<gene>
    <name evidence="1" type="ORF">HMPREF1549_01488</name>
</gene>
<evidence type="ECO:0000313" key="1">
    <source>
        <dbReference type="EMBL" id="ERH19292.1"/>
    </source>
</evidence>
<dbReference type="Proteomes" id="UP000016498">
    <property type="component" value="Unassembled WGS sequence"/>
</dbReference>
<proteinExistence type="predicted"/>
<reference evidence="1 2" key="1">
    <citation type="submission" date="2013-06" db="EMBL/GenBank/DDBJ databases">
        <authorList>
            <person name="Weinstock G."/>
            <person name="Sodergren E."/>
            <person name="Lobos E.A."/>
            <person name="Fulton L."/>
            <person name="Fulton R."/>
            <person name="Courtney L."/>
            <person name="Fronick C."/>
            <person name="O'Laughlin M."/>
            <person name="Godfrey J."/>
            <person name="Wilson R.M."/>
            <person name="Miner T."/>
            <person name="Farmer C."/>
            <person name="Delehaunty K."/>
            <person name="Cordes M."/>
            <person name="Minx P."/>
            <person name="Tomlinson C."/>
            <person name="Chen J."/>
            <person name="Wollam A."/>
            <person name="Pepin K.H."/>
            <person name="Bhonagiri V."/>
            <person name="Zhang X."/>
            <person name="Warren W."/>
            <person name="Mitreva M."/>
            <person name="Mardis E.R."/>
            <person name="Wilson R.K."/>
        </authorList>
    </citation>
    <scope>NUCLEOTIDE SEQUENCE [LARGE SCALE GENOMIC DNA]</scope>
    <source>
        <strain evidence="1 2">F0510</strain>
    </source>
</reference>
<comment type="caution">
    <text evidence="1">The sequence shown here is derived from an EMBL/GenBank/DDBJ whole genome shotgun (WGS) entry which is preliminary data.</text>
</comment>
<name>U1RLF6_9ACTO</name>
<dbReference type="AlphaFoldDB" id="U1RLF6"/>